<proteinExistence type="predicted"/>
<dbReference type="GO" id="GO:0006564">
    <property type="term" value="P:L-serine biosynthetic process"/>
    <property type="evidence" value="ECO:0007669"/>
    <property type="project" value="TreeGrafter"/>
</dbReference>
<dbReference type="NCBIfam" id="TIGR01490">
    <property type="entry name" value="HAD-SF-IB-hyp1"/>
    <property type="match status" value="1"/>
</dbReference>
<organism evidence="1 2">
    <name type="scientific">Luteimonas aestuarii</name>
    <dbReference type="NCBI Taxonomy" id="453837"/>
    <lineage>
        <taxon>Bacteria</taxon>
        <taxon>Pseudomonadati</taxon>
        <taxon>Pseudomonadota</taxon>
        <taxon>Gammaproteobacteria</taxon>
        <taxon>Lysobacterales</taxon>
        <taxon>Lysobacteraceae</taxon>
        <taxon>Luteimonas</taxon>
    </lineage>
</organism>
<reference evidence="1 2" key="1">
    <citation type="submission" date="2019-03" db="EMBL/GenBank/DDBJ databases">
        <title>Luteimonas zhaokaii sp.nov., isolated from the rectal contents of Plateau pika in Yushu, Qinghai Province, China.</title>
        <authorList>
            <person name="Zhang G."/>
        </authorList>
    </citation>
    <scope>NUCLEOTIDE SEQUENCE [LARGE SCALE GENOMIC DNA]</scope>
    <source>
        <strain evidence="1 2">B9</strain>
    </source>
</reference>
<name>A0A4R5U414_9GAMM</name>
<evidence type="ECO:0000313" key="1">
    <source>
        <dbReference type="EMBL" id="TDK28470.1"/>
    </source>
</evidence>
<dbReference type="NCBIfam" id="TIGR01488">
    <property type="entry name" value="HAD-SF-IB"/>
    <property type="match status" value="1"/>
</dbReference>
<dbReference type="InterPro" id="IPR023214">
    <property type="entry name" value="HAD_sf"/>
</dbReference>
<dbReference type="Pfam" id="PF12710">
    <property type="entry name" value="HAD"/>
    <property type="match status" value="1"/>
</dbReference>
<accession>A0A4R5U414</accession>
<dbReference type="RefSeq" id="WP_133320292.1">
    <property type="nucleotide sequence ID" value="NZ_SMTF01000001.1"/>
</dbReference>
<dbReference type="OrthoDB" id="9784466at2"/>
<dbReference type="EMBL" id="SMTF01000001">
    <property type="protein sequence ID" value="TDK28470.1"/>
    <property type="molecule type" value="Genomic_DNA"/>
</dbReference>
<comment type="caution">
    <text evidence="1">The sequence shown here is derived from an EMBL/GenBank/DDBJ whole genome shotgun (WGS) entry which is preliminary data.</text>
</comment>
<dbReference type="Gene3D" id="1.20.1440.100">
    <property type="entry name" value="SG protein - dephosphorylation function"/>
    <property type="match status" value="1"/>
</dbReference>
<dbReference type="AlphaFoldDB" id="A0A4R5U414"/>
<dbReference type="GO" id="GO:0036424">
    <property type="term" value="F:L-phosphoserine phosphatase activity"/>
    <property type="evidence" value="ECO:0007669"/>
    <property type="project" value="TreeGrafter"/>
</dbReference>
<dbReference type="GO" id="GO:0005737">
    <property type="term" value="C:cytoplasm"/>
    <property type="evidence" value="ECO:0007669"/>
    <property type="project" value="TreeGrafter"/>
</dbReference>
<protein>
    <submittedName>
        <fullName evidence="1">HAD-IB family hydrolase</fullName>
    </submittedName>
</protein>
<dbReference type="Gene3D" id="3.40.50.1000">
    <property type="entry name" value="HAD superfamily/HAD-like"/>
    <property type="match status" value="1"/>
</dbReference>
<keyword evidence="2" id="KW-1185">Reference proteome</keyword>
<dbReference type="PANTHER" id="PTHR43344">
    <property type="entry name" value="PHOSPHOSERINE PHOSPHATASE"/>
    <property type="match status" value="1"/>
</dbReference>
<dbReference type="InterPro" id="IPR036412">
    <property type="entry name" value="HAD-like_sf"/>
</dbReference>
<sequence length="196" mass="22316">MQLALFDFDHTVTTCDTYARFLRRVATPAQLASAKWTVGPWLLGYRLKLVSAGRIRRRVTARVFPGRTPDEIEAHGRAYAREALPALVRPEVMARIGWHRQQGHDVVLVSASLDAYLRPWCAQHGLALLCNTLEVRGGRLTGRYAVRDIGAHKADEIRRHHDLSRYERIHAYGDSGEDRPMLALAHERWYRGVQVA</sequence>
<dbReference type="InterPro" id="IPR050582">
    <property type="entry name" value="HAD-like_SerB"/>
</dbReference>
<dbReference type="SUPFAM" id="SSF56784">
    <property type="entry name" value="HAD-like"/>
    <property type="match status" value="1"/>
</dbReference>
<keyword evidence="1" id="KW-0378">Hydrolase</keyword>
<gene>
    <name evidence="1" type="ORF">E2F46_00840</name>
</gene>
<dbReference type="Proteomes" id="UP000294796">
    <property type="component" value="Unassembled WGS sequence"/>
</dbReference>
<dbReference type="GO" id="GO:0000287">
    <property type="term" value="F:magnesium ion binding"/>
    <property type="evidence" value="ECO:0007669"/>
    <property type="project" value="TreeGrafter"/>
</dbReference>
<dbReference type="InterPro" id="IPR006385">
    <property type="entry name" value="HAD_hydro_SerB1"/>
</dbReference>
<evidence type="ECO:0000313" key="2">
    <source>
        <dbReference type="Proteomes" id="UP000294796"/>
    </source>
</evidence>
<dbReference type="PANTHER" id="PTHR43344:SF14">
    <property type="entry name" value="HAD-IB FAMILY HYDROLASE"/>
    <property type="match status" value="1"/>
</dbReference>